<keyword evidence="7" id="KW-0472">Membrane</keyword>
<evidence type="ECO:0000259" key="8">
    <source>
        <dbReference type="Pfam" id="PF00535"/>
    </source>
</evidence>
<keyword evidence="2" id="KW-0328">Glycosyltransferase</keyword>
<protein>
    <submittedName>
        <fullName evidence="9">Cell wall biosynthesis glycosyltransferase</fullName>
    </submittedName>
</protein>
<evidence type="ECO:0000256" key="1">
    <source>
        <dbReference type="ARBA" id="ARBA00022475"/>
    </source>
</evidence>
<accession>A0A532V5R8</accession>
<evidence type="ECO:0000256" key="2">
    <source>
        <dbReference type="ARBA" id="ARBA00022676"/>
    </source>
</evidence>
<dbReference type="PANTHER" id="PTHR48090">
    <property type="entry name" value="UNDECAPRENYL-PHOSPHATE 4-DEOXY-4-FORMAMIDO-L-ARABINOSE TRANSFERASE-RELATED"/>
    <property type="match status" value="1"/>
</dbReference>
<keyword evidence="6" id="KW-1133">Transmembrane helix</keyword>
<reference evidence="9 10" key="1">
    <citation type="submission" date="2017-06" db="EMBL/GenBank/DDBJ databases">
        <title>Novel microbial phyla capable of carbon fixation and sulfur reduction in deep-sea sediments.</title>
        <authorList>
            <person name="Huang J."/>
            <person name="Baker B."/>
            <person name="Wang Y."/>
        </authorList>
    </citation>
    <scope>NUCLEOTIDE SEQUENCE [LARGE SCALE GENOMIC DNA]</scope>
    <source>
        <strain evidence="9">B3_LCP</strain>
    </source>
</reference>
<evidence type="ECO:0000256" key="3">
    <source>
        <dbReference type="ARBA" id="ARBA00022679"/>
    </source>
</evidence>
<evidence type="ECO:0000256" key="6">
    <source>
        <dbReference type="ARBA" id="ARBA00022989"/>
    </source>
</evidence>
<keyword evidence="1" id="KW-1003">Cell membrane</keyword>
<dbReference type="Pfam" id="PF00535">
    <property type="entry name" value="Glycos_transf_2"/>
    <property type="match status" value="1"/>
</dbReference>
<dbReference type="InterPro" id="IPR029044">
    <property type="entry name" value="Nucleotide-diphossugar_trans"/>
</dbReference>
<keyword evidence="5" id="KW-0448">Lipopolysaccharide biosynthesis</keyword>
<dbReference type="Proteomes" id="UP000319619">
    <property type="component" value="Unassembled WGS sequence"/>
</dbReference>
<dbReference type="EMBL" id="NJBN01000001">
    <property type="protein sequence ID" value="TKJ42540.1"/>
    <property type="molecule type" value="Genomic_DNA"/>
</dbReference>
<evidence type="ECO:0000256" key="4">
    <source>
        <dbReference type="ARBA" id="ARBA00022692"/>
    </source>
</evidence>
<keyword evidence="3 9" id="KW-0808">Transferase</keyword>
<dbReference type="InterPro" id="IPR001173">
    <property type="entry name" value="Glyco_trans_2-like"/>
</dbReference>
<dbReference type="PANTHER" id="PTHR48090:SF3">
    <property type="entry name" value="UNDECAPRENYL-PHOSPHATE 4-DEOXY-4-FORMAMIDO-L-ARABINOSE TRANSFERASE"/>
    <property type="match status" value="1"/>
</dbReference>
<dbReference type="GO" id="GO:0009103">
    <property type="term" value="P:lipopolysaccharide biosynthetic process"/>
    <property type="evidence" value="ECO:0007669"/>
    <property type="project" value="UniProtKB-KW"/>
</dbReference>
<sequence>MSSKSLTIFFPCFNEEGNVQKAVEAAIEAAQLITDDYEVIVVNDGSVDQTGPIADKIAAENDRVRVVHHGNNRGYGIALQSGYRNASKDAVFYTDGDLQFDIKEITKLWPLLDDYDVVTGYRIKRMDPFIRKLNSYGWTSLTKMLFGLPVRDVNCAFKLFRREVIADMELKSEGALIDAEVFARAKKADYRITEIGVHHYPRQTGSQTGANPLVIFVAFWELFKLWWKLR</sequence>
<gene>
    <name evidence="9" type="ORF">CEE37_02300</name>
</gene>
<feature type="domain" description="Glycosyltransferase 2-like" evidence="8">
    <location>
        <begin position="7"/>
        <end position="166"/>
    </location>
</feature>
<dbReference type="Gene3D" id="3.90.550.10">
    <property type="entry name" value="Spore Coat Polysaccharide Biosynthesis Protein SpsA, Chain A"/>
    <property type="match status" value="1"/>
</dbReference>
<evidence type="ECO:0000313" key="9">
    <source>
        <dbReference type="EMBL" id="TKJ42540.1"/>
    </source>
</evidence>
<name>A0A532V5R8_UNCL8</name>
<comment type="caution">
    <text evidence="9">The sequence shown here is derived from an EMBL/GenBank/DDBJ whole genome shotgun (WGS) entry which is preliminary data.</text>
</comment>
<proteinExistence type="predicted"/>
<dbReference type="GO" id="GO:0005886">
    <property type="term" value="C:plasma membrane"/>
    <property type="evidence" value="ECO:0007669"/>
    <property type="project" value="TreeGrafter"/>
</dbReference>
<dbReference type="InterPro" id="IPR050256">
    <property type="entry name" value="Glycosyltransferase_2"/>
</dbReference>
<keyword evidence="4" id="KW-0812">Transmembrane</keyword>
<dbReference type="AlphaFoldDB" id="A0A532V5R8"/>
<dbReference type="CDD" id="cd04179">
    <property type="entry name" value="DPM_DPG-synthase_like"/>
    <property type="match status" value="1"/>
</dbReference>
<evidence type="ECO:0000256" key="5">
    <source>
        <dbReference type="ARBA" id="ARBA00022985"/>
    </source>
</evidence>
<dbReference type="SUPFAM" id="SSF53448">
    <property type="entry name" value="Nucleotide-diphospho-sugar transferases"/>
    <property type="match status" value="1"/>
</dbReference>
<organism evidence="9 10">
    <name type="scientific">candidate division LCP-89 bacterium B3_LCP</name>
    <dbReference type="NCBI Taxonomy" id="2012998"/>
    <lineage>
        <taxon>Bacteria</taxon>
        <taxon>Pseudomonadati</taxon>
        <taxon>Bacteria division LCP-89</taxon>
    </lineage>
</organism>
<evidence type="ECO:0000313" key="10">
    <source>
        <dbReference type="Proteomes" id="UP000319619"/>
    </source>
</evidence>
<evidence type="ECO:0000256" key="7">
    <source>
        <dbReference type="ARBA" id="ARBA00023136"/>
    </source>
</evidence>
<dbReference type="GO" id="GO:0099621">
    <property type="term" value="F:undecaprenyl-phosphate 4-deoxy-4-formamido-L-arabinose transferase activity"/>
    <property type="evidence" value="ECO:0007669"/>
    <property type="project" value="TreeGrafter"/>
</dbReference>